<accession>A0A445BY86</accession>
<dbReference type="Proteomes" id="UP000289738">
    <property type="component" value="Chromosome A08"/>
</dbReference>
<dbReference type="InterPro" id="IPR036875">
    <property type="entry name" value="Znf_CCHC_sf"/>
</dbReference>
<comment type="caution">
    <text evidence="4">The sequence shown here is derived from an EMBL/GenBank/DDBJ whole genome shotgun (WGS) entry which is preliminary data.</text>
</comment>
<evidence type="ECO:0000313" key="4">
    <source>
        <dbReference type="EMBL" id="RYR43724.1"/>
    </source>
</evidence>
<dbReference type="PROSITE" id="PS50158">
    <property type="entry name" value="ZF_CCHC"/>
    <property type="match status" value="1"/>
</dbReference>
<evidence type="ECO:0000313" key="5">
    <source>
        <dbReference type="Proteomes" id="UP000289738"/>
    </source>
</evidence>
<proteinExistence type="predicted"/>
<dbReference type="AlphaFoldDB" id="A0A445BY86"/>
<keyword evidence="1" id="KW-0862">Zinc</keyword>
<keyword evidence="1" id="KW-0863">Zinc-finger</keyword>
<keyword evidence="5" id="KW-1185">Reference proteome</keyword>
<keyword evidence="1" id="KW-0479">Metal-binding</keyword>
<name>A0A445BY86_ARAHY</name>
<protein>
    <recommendedName>
        <fullName evidence="3">CCHC-type domain-containing protein</fullName>
    </recommendedName>
</protein>
<dbReference type="SUPFAM" id="SSF57756">
    <property type="entry name" value="Retrovirus zinc finger-like domains"/>
    <property type="match status" value="1"/>
</dbReference>
<evidence type="ECO:0000256" key="1">
    <source>
        <dbReference type="PROSITE-ProRule" id="PRU00047"/>
    </source>
</evidence>
<feature type="compositionally biased region" description="Basic residues" evidence="2">
    <location>
        <begin position="75"/>
        <end position="87"/>
    </location>
</feature>
<evidence type="ECO:0000256" key="2">
    <source>
        <dbReference type="SAM" id="MobiDB-lite"/>
    </source>
</evidence>
<sequence length="183" mass="21432">MKEDNSLVVENSDEEVDWLQVLGMPCVNACVAISNINRNLEDFCHYWLTMQTYRDTYKHFLNQILGQDLWERSQHNRPHAPNMKRKLGKDADEEPFGVKKSKTSTKLKRQYKKFTCTYCGTRGHTKRSCTHKKADDLTSALVSWSKMNHDRRSGKQFPSKAIRLKYKLNKKFWNAQLSVCTLP</sequence>
<dbReference type="InterPro" id="IPR001878">
    <property type="entry name" value="Znf_CCHC"/>
</dbReference>
<gene>
    <name evidence="4" type="ORF">Ahy_A08g040122</name>
</gene>
<dbReference type="EMBL" id="SDMP01000008">
    <property type="protein sequence ID" value="RYR43724.1"/>
    <property type="molecule type" value="Genomic_DNA"/>
</dbReference>
<evidence type="ECO:0000259" key="3">
    <source>
        <dbReference type="PROSITE" id="PS50158"/>
    </source>
</evidence>
<dbReference type="GO" id="GO:0008270">
    <property type="term" value="F:zinc ion binding"/>
    <property type="evidence" value="ECO:0007669"/>
    <property type="project" value="UniProtKB-KW"/>
</dbReference>
<organism evidence="4 5">
    <name type="scientific">Arachis hypogaea</name>
    <name type="common">Peanut</name>
    <dbReference type="NCBI Taxonomy" id="3818"/>
    <lineage>
        <taxon>Eukaryota</taxon>
        <taxon>Viridiplantae</taxon>
        <taxon>Streptophyta</taxon>
        <taxon>Embryophyta</taxon>
        <taxon>Tracheophyta</taxon>
        <taxon>Spermatophyta</taxon>
        <taxon>Magnoliopsida</taxon>
        <taxon>eudicotyledons</taxon>
        <taxon>Gunneridae</taxon>
        <taxon>Pentapetalae</taxon>
        <taxon>rosids</taxon>
        <taxon>fabids</taxon>
        <taxon>Fabales</taxon>
        <taxon>Fabaceae</taxon>
        <taxon>Papilionoideae</taxon>
        <taxon>50 kb inversion clade</taxon>
        <taxon>dalbergioids sensu lato</taxon>
        <taxon>Dalbergieae</taxon>
        <taxon>Pterocarpus clade</taxon>
        <taxon>Arachis</taxon>
    </lineage>
</organism>
<dbReference type="GO" id="GO:0003676">
    <property type="term" value="F:nucleic acid binding"/>
    <property type="evidence" value="ECO:0007669"/>
    <property type="project" value="InterPro"/>
</dbReference>
<reference evidence="4 5" key="1">
    <citation type="submission" date="2019-01" db="EMBL/GenBank/DDBJ databases">
        <title>Sequencing of cultivated peanut Arachis hypogaea provides insights into genome evolution and oil improvement.</title>
        <authorList>
            <person name="Chen X."/>
        </authorList>
    </citation>
    <scope>NUCLEOTIDE SEQUENCE [LARGE SCALE GENOMIC DNA]</scope>
    <source>
        <strain evidence="5">cv. Fuhuasheng</strain>
        <tissue evidence="4">Leaves</tissue>
    </source>
</reference>
<feature type="domain" description="CCHC-type" evidence="3">
    <location>
        <begin position="116"/>
        <end position="129"/>
    </location>
</feature>
<feature type="region of interest" description="Disordered" evidence="2">
    <location>
        <begin position="75"/>
        <end position="98"/>
    </location>
</feature>